<organism evidence="2 3">
    <name type="scientific">Candidatus Mesenet longicola</name>
    <dbReference type="NCBI Taxonomy" id="1892558"/>
    <lineage>
        <taxon>Bacteria</taxon>
        <taxon>Pseudomonadati</taxon>
        <taxon>Pseudomonadota</taxon>
        <taxon>Alphaproteobacteria</taxon>
        <taxon>Rickettsiales</taxon>
        <taxon>Anaplasmataceae</taxon>
        <taxon>Candidatus Mesenet</taxon>
    </lineage>
</organism>
<evidence type="ECO:0000313" key="2">
    <source>
        <dbReference type="EMBL" id="GHM59418.1"/>
    </source>
</evidence>
<evidence type="ECO:0000313" key="3">
    <source>
        <dbReference type="Proteomes" id="UP000637906"/>
    </source>
</evidence>
<keyword evidence="1" id="KW-0812">Transmembrane</keyword>
<dbReference type="EMBL" id="BNGU01000013">
    <property type="protein sequence ID" value="GHM59418.1"/>
    <property type="molecule type" value="Genomic_DNA"/>
</dbReference>
<gene>
    <name evidence="2" type="ORF">sL5_04110</name>
</gene>
<dbReference type="Proteomes" id="UP000637906">
    <property type="component" value="Unassembled WGS sequence"/>
</dbReference>
<keyword evidence="3" id="KW-1185">Reference proteome</keyword>
<accession>A0A8J3MNX7</accession>
<feature type="transmembrane region" description="Helical" evidence="1">
    <location>
        <begin position="578"/>
        <end position="604"/>
    </location>
</feature>
<name>A0A8J3MNX7_9RICK</name>
<keyword evidence="1" id="KW-1133">Transmembrane helix</keyword>
<dbReference type="AlphaFoldDB" id="A0A8J3MNX7"/>
<protein>
    <submittedName>
        <fullName evidence="2">Uncharacterized protein</fullName>
    </submittedName>
</protein>
<comment type="caution">
    <text evidence="2">The sequence shown here is derived from an EMBL/GenBank/DDBJ whole genome shotgun (WGS) entry which is preliminary data.</text>
</comment>
<sequence>MLSTDNKELQFKLKILQGIKAWIKRPKESLKLIEMKSEQNDELKDIKTVARASRPNVKQVLNQHLQDRTLQPLEKFKNSVNKEVGVTEGYQAEYQYDNQQTAAFMIKSFFNKTLSNEERKSRLNKFKDSFYRASERNMKLFPQSFLLKFDAIRRQTINMAWLNVEQNICYDDLNIADFIREYFAGDLYRLLLQDRAPLIELVTNQTLPAKRFVEEESGDKYKFKDHYIELFRQEKNQPKLFLRSKFLHNFTTLTDLKANGKKYKDAEGFEKILAAQMLLGEADIIQAENFGLIEKGGEKAFAKIDHGRSFYYSFNDSNEYLMVWLSLCLTSFDTYGLKIDFGRLCNEVNRAVEFLNANKESIELLMEGKAQNLNHILNSNMEFTLRYIHTIDNDPRSCMKTEDFSYSKQSGQFISNRDHSLNDYFKERLNTQIEIANKAASELEVITKISKMSFMRLIWMQFYIQSGETDILTWAINHNKKIDGKNPLAWAIENNKQIEGGDAVKWAKDHDMTIDGRDPETFAHIIRDKNLSKYLKAGAQLKKTAVALFIGVLAELATVITIYCKGIEIGMTAQQQSLYLKIAIVTTVVTAIVLLGIAASVAGIKHHLDHSKNHTIENPKIDCVYAKNCKSVQSITTR</sequence>
<proteinExistence type="predicted"/>
<feature type="transmembrane region" description="Helical" evidence="1">
    <location>
        <begin position="545"/>
        <end position="566"/>
    </location>
</feature>
<keyword evidence="1" id="KW-0472">Membrane</keyword>
<evidence type="ECO:0000256" key="1">
    <source>
        <dbReference type="SAM" id="Phobius"/>
    </source>
</evidence>
<reference evidence="2 3" key="1">
    <citation type="journal article" date="2021" name="Microb. Ecol.">
        <title>Candidatus Mesenet longicola: Novel Endosymbionts of Brontispa longissima that Induce Cytoplasmic Incompatibility.</title>
        <authorList>
            <person name="Takano S."/>
            <person name="Gotoh Y."/>
            <person name="Hayashi T."/>
        </authorList>
    </citation>
    <scope>NUCLEOTIDE SEQUENCE [LARGE SCALE GENOMIC DNA]</scope>
    <source>
        <strain evidence="2">L5</strain>
    </source>
</reference>